<sequence>MENCLLFFGIFANSRVCLCFVCLKILKAVLHIVMGIYFFNMFLAVFKLLPLFFFKKMLTILIHLFSFQ</sequence>
<organism evidence="1 2">
    <name type="scientific">Meloidogyne enterolobii</name>
    <name type="common">Root-knot nematode worm</name>
    <name type="synonym">Meloidogyne mayaguensis</name>
    <dbReference type="NCBI Taxonomy" id="390850"/>
    <lineage>
        <taxon>Eukaryota</taxon>
        <taxon>Metazoa</taxon>
        <taxon>Ecdysozoa</taxon>
        <taxon>Nematoda</taxon>
        <taxon>Chromadorea</taxon>
        <taxon>Rhabditida</taxon>
        <taxon>Tylenchina</taxon>
        <taxon>Tylenchomorpha</taxon>
        <taxon>Tylenchoidea</taxon>
        <taxon>Meloidogynidae</taxon>
        <taxon>Meloidogyninae</taxon>
        <taxon>Meloidogyne</taxon>
    </lineage>
</organism>
<keyword evidence="2" id="KW-1185">Reference proteome</keyword>
<dbReference type="Proteomes" id="UP001497535">
    <property type="component" value="Unassembled WGS sequence"/>
</dbReference>
<gene>
    <name evidence="1" type="ORF">MENTE1834_LOCUS22578</name>
</gene>
<accession>A0ACB0ZA23</accession>
<name>A0ACB0ZA23_MELEN</name>
<evidence type="ECO:0000313" key="1">
    <source>
        <dbReference type="EMBL" id="CAK5075753.1"/>
    </source>
</evidence>
<evidence type="ECO:0000313" key="2">
    <source>
        <dbReference type="Proteomes" id="UP001497535"/>
    </source>
</evidence>
<reference evidence="1" key="1">
    <citation type="submission" date="2023-11" db="EMBL/GenBank/DDBJ databases">
        <authorList>
            <person name="Poullet M."/>
        </authorList>
    </citation>
    <scope>NUCLEOTIDE SEQUENCE</scope>
    <source>
        <strain evidence="1">E1834</strain>
    </source>
</reference>
<comment type="caution">
    <text evidence="1">The sequence shown here is derived from an EMBL/GenBank/DDBJ whole genome shotgun (WGS) entry which is preliminary data.</text>
</comment>
<protein>
    <submittedName>
        <fullName evidence="1">Uncharacterized protein</fullName>
    </submittedName>
</protein>
<dbReference type="EMBL" id="CAVMJV010000028">
    <property type="protein sequence ID" value="CAK5075753.1"/>
    <property type="molecule type" value="Genomic_DNA"/>
</dbReference>
<proteinExistence type="predicted"/>